<evidence type="ECO:0000313" key="1">
    <source>
        <dbReference type="EMBL" id="WXB03816.1"/>
    </source>
</evidence>
<sequence>MCLICIEFDKHSMTLKEARRALGEMRVKLDAAHLKEVESKLDEAEAAPPAPKTP</sequence>
<evidence type="ECO:0000313" key="2">
    <source>
        <dbReference type="Proteomes" id="UP001374803"/>
    </source>
</evidence>
<gene>
    <name evidence="1" type="ORF">LVJ94_43790</name>
</gene>
<keyword evidence="2" id="KW-1185">Reference proteome</keyword>
<proteinExistence type="predicted"/>
<reference evidence="1" key="1">
    <citation type="submission" date="2021-12" db="EMBL/GenBank/DDBJ databases">
        <title>Discovery of the Pendulisporaceae a myxobacterial family with distinct sporulation behavior and unique specialized metabolism.</title>
        <authorList>
            <person name="Garcia R."/>
            <person name="Popoff A."/>
            <person name="Bader C.D."/>
            <person name="Loehr J."/>
            <person name="Walesch S."/>
            <person name="Walt C."/>
            <person name="Boldt J."/>
            <person name="Bunk B."/>
            <person name="Haeckl F.J.F.P.J."/>
            <person name="Gunesch A.P."/>
            <person name="Birkelbach J."/>
            <person name="Nuebel U."/>
            <person name="Pietschmann T."/>
            <person name="Bach T."/>
            <person name="Mueller R."/>
        </authorList>
    </citation>
    <scope>NUCLEOTIDE SEQUENCE</scope>
    <source>
        <strain evidence="1">MSr11367</strain>
    </source>
</reference>
<accession>A0ABZ2KYS3</accession>
<protein>
    <submittedName>
        <fullName evidence="1">Uncharacterized protein</fullName>
    </submittedName>
</protein>
<organism evidence="1 2">
    <name type="scientific">Pendulispora rubella</name>
    <dbReference type="NCBI Taxonomy" id="2741070"/>
    <lineage>
        <taxon>Bacteria</taxon>
        <taxon>Pseudomonadati</taxon>
        <taxon>Myxococcota</taxon>
        <taxon>Myxococcia</taxon>
        <taxon>Myxococcales</taxon>
        <taxon>Sorangiineae</taxon>
        <taxon>Pendulisporaceae</taxon>
        <taxon>Pendulispora</taxon>
    </lineage>
</organism>
<dbReference type="EMBL" id="CP089983">
    <property type="protein sequence ID" value="WXB03816.1"/>
    <property type="molecule type" value="Genomic_DNA"/>
</dbReference>
<dbReference type="RefSeq" id="WP_394833451.1">
    <property type="nucleotide sequence ID" value="NZ_CP089929.1"/>
</dbReference>
<name>A0ABZ2KYS3_9BACT</name>
<dbReference type="Proteomes" id="UP001374803">
    <property type="component" value="Chromosome"/>
</dbReference>